<proteinExistence type="predicted"/>
<comment type="caution">
    <text evidence="2">The sequence shown here is derived from an EMBL/GenBank/DDBJ whole genome shotgun (WGS) entry which is preliminary data.</text>
</comment>
<sequence>MNPLPSRDLDMEGQPGTANQFGDGNRMFASFGGLQKNIEGGNYESGGGVMNIVNNINRVSAEESAASSKVSRVIPFPRNEDIVNRAHIF</sequence>
<evidence type="ECO:0000313" key="3">
    <source>
        <dbReference type="Proteomes" id="UP001301769"/>
    </source>
</evidence>
<dbReference type="Proteomes" id="UP001301769">
    <property type="component" value="Unassembled WGS sequence"/>
</dbReference>
<evidence type="ECO:0000256" key="1">
    <source>
        <dbReference type="SAM" id="MobiDB-lite"/>
    </source>
</evidence>
<protein>
    <submittedName>
        <fullName evidence="2">Uncharacterized protein</fullName>
    </submittedName>
</protein>
<feature type="non-terminal residue" evidence="2">
    <location>
        <position position="89"/>
    </location>
</feature>
<keyword evidence="3" id="KW-1185">Reference proteome</keyword>
<reference evidence="2" key="1">
    <citation type="journal article" date="2023" name="Mol. Phylogenet. Evol.">
        <title>Genome-scale phylogeny and comparative genomics of the fungal order Sordariales.</title>
        <authorList>
            <person name="Hensen N."/>
            <person name="Bonometti L."/>
            <person name="Westerberg I."/>
            <person name="Brannstrom I.O."/>
            <person name="Guillou S."/>
            <person name="Cros-Aarteil S."/>
            <person name="Calhoun S."/>
            <person name="Haridas S."/>
            <person name="Kuo A."/>
            <person name="Mondo S."/>
            <person name="Pangilinan J."/>
            <person name="Riley R."/>
            <person name="LaButti K."/>
            <person name="Andreopoulos B."/>
            <person name="Lipzen A."/>
            <person name="Chen C."/>
            <person name="Yan M."/>
            <person name="Daum C."/>
            <person name="Ng V."/>
            <person name="Clum A."/>
            <person name="Steindorff A."/>
            <person name="Ohm R.A."/>
            <person name="Martin F."/>
            <person name="Silar P."/>
            <person name="Natvig D.O."/>
            <person name="Lalanne C."/>
            <person name="Gautier V."/>
            <person name="Ament-Velasquez S.L."/>
            <person name="Kruys A."/>
            <person name="Hutchinson M.I."/>
            <person name="Powell A.J."/>
            <person name="Barry K."/>
            <person name="Miller A.N."/>
            <person name="Grigoriev I.V."/>
            <person name="Debuchy R."/>
            <person name="Gladieux P."/>
            <person name="Hiltunen Thoren M."/>
            <person name="Johannesson H."/>
        </authorList>
    </citation>
    <scope>NUCLEOTIDE SEQUENCE</scope>
    <source>
        <strain evidence="2">PSN293</strain>
    </source>
</reference>
<evidence type="ECO:0000313" key="2">
    <source>
        <dbReference type="EMBL" id="KAK4212182.1"/>
    </source>
</evidence>
<name>A0AAN7B6T1_9PEZI</name>
<accession>A0AAN7B6T1</accession>
<gene>
    <name evidence="2" type="ORF">QBC37DRAFT_375356</name>
</gene>
<feature type="region of interest" description="Disordered" evidence="1">
    <location>
        <begin position="1"/>
        <end position="22"/>
    </location>
</feature>
<dbReference type="AlphaFoldDB" id="A0AAN7B6T1"/>
<reference evidence="2" key="2">
    <citation type="submission" date="2023-05" db="EMBL/GenBank/DDBJ databases">
        <authorList>
            <consortium name="Lawrence Berkeley National Laboratory"/>
            <person name="Steindorff A."/>
            <person name="Hensen N."/>
            <person name="Bonometti L."/>
            <person name="Westerberg I."/>
            <person name="Brannstrom I.O."/>
            <person name="Guillou S."/>
            <person name="Cros-Aarteil S."/>
            <person name="Calhoun S."/>
            <person name="Haridas S."/>
            <person name="Kuo A."/>
            <person name="Mondo S."/>
            <person name="Pangilinan J."/>
            <person name="Riley R."/>
            <person name="Labutti K."/>
            <person name="Andreopoulos B."/>
            <person name="Lipzen A."/>
            <person name="Chen C."/>
            <person name="Yanf M."/>
            <person name="Daum C."/>
            <person name="Ng V."/>
            <person name="Clum A."/>
            <person name="Ohm R."/>
            <person name="Martin F."/>
            <person name="Silar P."/>
            <person name="Natvig D."/>
            <person name="Lalanne C."/>
            <person name="Gautier V."/>
            <person name="Ament-Velasquez S.L."/>
            <person name="Kruys A."/>
            <person name="Hutchinson M.I."/>
            <person name="Powell A.J."/>
            <person name="Barry K."/>
            <person name="Miller A.N."/>
            <person name="Grigoriev I.V."/>
            <person name="Debuchy R."/>
            <person name="Gladieux P."/>
            <person name="Thoren M.H."/>
            <person name="Johannesson H."/>
        </authorList>
    </citation>
    <scope>NUCLEOTIDE SEQUENCE</scope>
    <source>
        <strain evidence="2">PSN293</strain>
    </source>
</reference>
<organism evidence="2 3">
    <name type="scientific">Rhypophila decipiens</name>
    <dbReference type="NCBI Taxonomy" id="261697"/>
    <lineage>
        <taxon>Eukaryota</taxon>
        <taxon>Fungi</taxon>
        <taxon>Dikarya</taxon>
        <taxon>Ascomycota</taxon>
        <taxon>Pezizomycotina</taxon>
        <taxon>Sordariomycetes</taxon>
        <taxon>Sordariomycetidae</taxon>
        <taxon>Sordariales</taxon>
        <taxon>Naviculisporaceae</taxon>
        <taxon>Rhypophila</taxon>
    </lineage>
</organism>
<dbReference type="EMBL" id="MU858133">
    <property type="protein sequence ID" value="KAK4212182.1"/>
    <property type="molecule type" value="Genomic_DNA"/>
</dbReference>